<evidence type="ECO:0000259" key="1">
    <source>
        <dbReference type="Pfam" id="PF06983"/>
    </source>
</evidence>
<name>A0ABS3HKX5_9ENTE</name>
<dbReference type="EMBL" id="JAFLVR010000047">
    <property type="protein sequence ID" value="MBO0454093.1"/>
    <property type="molecule type" value="Genomic_DNA"/>
</dbReference>
<dbReference type="InterPro" id="IPR029068">
    <property type="entry name" value="Glyas_Bleomycin-R_OHBP_Dase"/>
</dbReference>
<dbReference type="PANTHER" id="PTHR33990">
    <property type="entry name" value="PROTEIN YJDN-RELATED"/>
    <property type="match status" value="1"/>
</dbReference>
<dbReference type="Gene3D" id="3.10.180.10">
    <property type="entry name" value="2,3-Dihydroxybiphenyl 1,2-Dioxygenase, domain 1"/>
    <property type="match status" value="1"/>
</dbReference>
<feature type="domain" description="PhnB-like" evidence="1">
    <location>
        <begin position="4"/>
        <end position="133"/>
    </location>
</feature>
<dbReference type="PANTHER" id="PTHR33990:SF1">
    <property type="entry name" value="PROTEIN YJDN"/>
    <property type="match status" value="1"/>
</dbReference>
<protein>
    <submittedName>
        <fullName evidence="2">VOC family protein</fullName>
    </submittedName>
</protein>
<dbReference type="Pfam" id="PF06983">
    <property type="entry name" value="3-dmu-9_3-mt"/>
    <property type="match status" value="1"/>
</dbReference>
<comment type="caution">
    <text evidence="2">The sequence shown here is derived from an EMBL/GenBank/DDBJ whole genome shotgun (WGS) entry which is preliminary data.</text>
</comment>
<dbReference type="SUPFAM" id="SSF54593">
    <property type="entry name" value="Glyoxalase/Bleomycin resistance protein/Dihydroxybiphenyl dioxygenase"/>
    <property type="match status" value="1"/>
</dbReference>
<dbReference type="InterPro" id="IPR028973">
    <property type="entry name" value="PhnB-like"/>
</dbReference>
<reference evidence="2 3" key="1">
    <citation type="submission" date="2021-03" db="EMBL/GenBank/DDBJ databases">
        <title>Enterococcal diversity collection.</title>
        <authorList>
            <person name="Gilmore M.S."/>
            <person name="Schwartzman J."/>
            <person name="Van Tyne D."/>
            <person name="Martin M."/>
            <person name="Earl A.M."/>
            <person name="Manson A.L."/>
            <person name="Straub T."/>
            <person name="Salamzade R."/>
            <person name="Saavedra J."/>
            <person name="Lebreton F."/>
            <person name="Prichula J."/>
            <person name="Schaufler K."/>
            <person name="Gaca A."/>
            <person name="Sgardioli B."/>
            <person name="Wagenaar J."/>
            <person name="Strong T."/>
        </authorList>
    </citation>
    <scope>NUCLEOTIDE SEQUENCE [LARGE SCALE GENOMIC DNA]</scope>
    <source>
        <strain evidence="2 3">MJM16</strain>
    </source>
</reference>
<keyword evidence="3" id="KW-1185">Reference proteome</keyword>
<accession>A0ABS3HKX5</accession>
<organism evidence="2 3">
    <name type="scientific">Candidatus Enterococcus murrayae</name>
    <dbReference type="NCBI Taxonomy" id="2815321"/>
    <lineage>
        <taxon>Bacteria</taxon>
        <taxon>Bacillati</taxon>
        <taxon>Bacillota</taxon>
        <taxon>Bacilli</taxon>
        <taxon>Lactobacillales</taxon>
        <taxon>Enterococcaceae</taxon>
        <taxon>Enterococcus</taxon>
    </lineage>
</organism>
<sequence length="136" mass="15249">MDIYLHFKNQAAEAIAFYEKVFKTEPAKIMTFGDMPHDDNHPVDESMKDLVMNANLKINDTNVMVSDSPEGMAPPLIVGNNVALVFNAATVEEASEVFQLLAEKGAVLLPLEKTFWAELYGMVKDPYGVNWHINLY</sequence>
<proteinExistence type="predicted"/>
<evidence type="ECO:0000313" key="3">
    <source>
        <dbReference type="Proteomes" id="UP000664495"/>
    </source>
</evidence>
<dbReference type="CDD" id="cd06588">
    <property type="entry name" value="PhnB_like"/>
    <property type="match status" value="1"/>
</dbReference>
<gene>
    <name evidence="2" type="ORF">JZO85_17685</name>
</gene>
<dbReference type="Proteomes" id="UP000664495">
    <property type="component" value="Unassembled WGS sequence"/>
</dbReference>
<evidence type="ECO:0000313" key="2">
    <source>
        <dbReference type="EMBL" id="MBO0454093.1"/>
    </source>
</evidence>
<dbReference type="RefSeq" id="WP_207109831.1">
    <property type="nucleotide sequence ID" value="NZ_JAFLVR010000047.1"/>
</dbReference>